<evidence type="ECO:0000256" key="9">
    <source>
        <dbReference type="ARBA" id="ARBA00061002"/>
    </source>
</evidence>
<evidence type="ECO:0000256" key="2">
    <source>
        <dbReference type="ARBA" id="ARBA00004496"/>
    </source>
</evidence>
<keyword evidence="5" id="KW-0677">Repeat</keyword>
<dbReference type="GO" id="GO:0034236">
    <property type="term" value="F:protein kinase A catalytic subunit binding"/>
    <property type="evidence" value="ECO:0007669"/>
    <property type="project" value="TreeGrafter"/>
</dbReference>
<dbReference type="STRING" id="857967.G0R3Y9"/>
<keyword evidence="7" id="KW-0378">Hydrolase</keyword>
<evidence type="ECO:0000313" key="11">
    <source>
        <dbReference type="EMBL" id="EGR27820.1"/>
    </source>
</evidence>
<keyword evidence="3" id="KW-0963">Cytoplasm</keyword>
<keyword evidence="6" id="KW-0547">Nucleotide-binding</keyword>
<dbReference type="SUPFAM" id="SSF56281">
    <property type="entry name" value="Metallo-hydrolase/oxidoreductase"/>
    <property type="match status" value="1"/>
</dbReference>
<dbReference type="Proteomes" id="UP000008983">
    <property type="component" value="Unassembled WGS sequence"/>
</dbReference>
<dbReference type="InterPro" id="IPR018490">
    <property type="entry name" value="cNMP-bd_dom_sf"/>
</dbReference>
<dbReference type="SUPFAM" id="SSF51206">
    <property type="entry name" value="cAMP-binding domain-like"/>
    <property type="match status" value="2"/>
</dbReference>
<comment type="cofactor">
    <cofactor evidence="1">
        <name>Mg(2+)</name>
        <dbReference type="ChEBI" id="CHEBI:18420"/>
    </cofactor>
</comment>
<evidence type="ECO:0000256" key="4">
    <source>
        <dbReference type="ARBA" id="ARBA00022723"/>
    </source>
</evidence>
<dbReference type="GO" id="GO:0030552">
    <property type="term" value="F:cAMP binding"/>
    <property type="evidence" value="ECO:0007669"/>
    <property type="project" value="TreeGrafter"/>
</dbReference>
<name>G0R3Y9_ICHMU</name>
<dbReference type="InterPro" id="IPR000595">
    <property type="entry name" value="cNMP-bd_dom"/>
</dbReference>
<dbReference type="GO" id="GO:0016787">
    <property type="term" value="F:hydrolase activity"/>
    <property type="evidence" value="ECO:0007669"/>
    <property type="project" value="UniProtKB-KW"/>
</dbReference>
<dbReference type="FunFam" id="3.60.15.10:FF:000029">
    <property type="entry name" value="Cyclic nucleotide-binding domain protein"/>
    <property type="match status" value="1"/>
</dbReference>
<keyword evidence="4" id="KW-0479">Metal-binding</keyword>
<dbReference type="Gene3D" id="3.60.15.10">
    <property type="entry name" value="Ribonuclease Z/Hydroxyacylglutathione hydrolase-like"/>
    <property type="match status" value="1"/>
</dbReference>
<feature type="domain" description="Cyclic nucleotide-binding" evidence="10">
    <location>
        <begin position="695"/>
        <end position="795"/>
    </location>
</feature>
<reference evidence="11 12" key="1">
    <citation type="submission" date="2011-07" db="EMBL/GenBank/DDBJ databases">
        <authorList>
            <person name="Coyne R."/>
            <person name="Brami D."/>
            <person name="Johnson J."/>
            <person name="Hostetler J."/>
            <person name="Hannick L."/>
            <person name="Clark T."/>
            <person name="Cassidy-Hanley D."/>
            <person name="Inman J."/>
        </authorList>
    </citation>
    <scope>NUCLEOTIDE SEQUENCE [LARGE SCALE GENOMIC DNA]</scope>
    <source>
        <strain evidence="11 12">G5</strain>
    </source>
</reference>
<dbReference type="OrthoDB" id="421226at2759"/>
<keyword evidence="8" id="KW-0460">Magnesium</keyword>
<dbReference type="InterPro" id="IPR036866">
    <property type="entry name" value="RibonucZ/Hydroxyglut_hydro"/>
</dbReference>
<dbReference type="GO" id="GO:0005952">
    <property type="term" value="C:cAMP-dependent protein kinase complex"/>
    <property type="evidence" value="ECO:0007669"/>
    <property type="project" value="InterPro"/>
</dbReference>
<organism evidence="11 12">
    <name type="scientific">Ichthyophthirius multifiliis</name>
    <name type="common">White spot disease agent</name>
    <name type="synonym">Ich</name>
    <dbReference type="NCBI Taxonomy" id="5932"/>
    <lineage>
        <taxon>Eukaryota</taxon>
        <taxon>Sar</taxon>
        <taxon>Alveolata</taxon>
        <taxon>Ciliophora</taxon>
        <taxon>Intramacronucleata</taxon>
        <taxon>Oligohymenophorea</taxon>
        <taxon>Hymenostomatida</taxon>
        <taxon>Ophryoglenina</taxon>
        <taxon>Ichthyophthirius</taxon>
    </lineage>
</organism>
<dbReference type="eggNOG" id="KOG1113">
    <property type="taxonomic scope" value="Eukaryota"/>
</dbReference>
<evidence type="ECO:0000256" key="8">
    <source>
        <dbReference type="ARBA" id="ARBA00022842"/>
    </source>
</evidence>
<dbReference type="AlphaFoldDB" id="G0R3Y9"/>
<dbReference type="GO" id="GO:0004862">
    <property type="term" value="F:cAMP-dependent protein kinase inhibitor activity"/>
    <property type="evidence" value="ECO:0007669"/>
    <property type="project" value="TreeGrafter"/>
</dbReference>
<dbReference type="InterPro" id="IPR014710">
    <property type="entry name" value="RmlC-like_jellyroll"/>
</dbReference>
<dbReference type="GO" id="GO:0005829">
    <property type="term" value="C:cytosol"/>
    <property type="evidence" value="ECO:0007669"/>
    <property type="project" value="TreeGrafter"/>
</dbReference>
<dbReference type="RefSeq" id="XP_004027165.1">
    <property type="nucleotide sequence ID" value="XM_004027116.1"/>
</dbReference>
<dbReference type="CDD" id="cd00038">
    <property type="entry name" value="CAP_ED"/>
    <property type="match status" value="2"/>
</dbReference>
<gene>
    <name evidence="11" type="ORF">IMG5_188460</name>
</gene>
<evidence type="ECO:0000256" key="7">
    <source>
        <dbReference type="ARBA" id="ARBA00022801"/>
    </source>
</evidence>
<accession>G0R3Y9</accession>
<dbReference type="Gene3D" id="2.60.120.10">
    <property type="entry name" value="Jelly Rolls"/>
    <property type="match status" value="2"/>
</dbReference>
<dbReference type="GO" id="GO:0046872">
    <property type="term" value="F:metal ion binding"/>
    <property type="evidence" value="ECO:0007669"/>
    <property type="project" value="UniProtKB-KW"/>
</dbReference>
<dbReference type="PROSITE" id="PS50042">
    <property type="entry name" value="CNMP_BINDING_3"/>
    <property type="match status" value="2"/>
</dbReference>
<dbReference type="Pfam" id="PF23023">
    <property type="entry name" value="Anti-Pycsar_Apyc1"/>
    <property type="match status" value="1"/>
</dbReference>
<feature type="domain" description="Cyclic nucleotide-binding" evidence="10">
    <location>
        <begin position="559"/>
        <end position="662"/>
    </location>
</feature>
<dbReference type="PANTHER" id="PTHR11635">
    <property type="entry name" value="CAMP-DEPENDENT PROTEIN KINASE REGULATORY CHAIN"/>
    <property type="match status" value="1"/>
</dbReference>
<sequence>MRGGCVLKTKIGPIQFGMPPETVKDSINLNQEVPTYYIYPSTRFDTKNGVNLAEFEFPAYFNFFVKRRKVNLICTLEAEKVTRTIFQETLLGPLSFENIAEEYYYTYPQDGIPDFYKELKVFAKVNTLKQYIIITNKQKIKNKNPMNPQEALTIDTLIDFIIFDEKGIAKIQQGEDKIEIHKQNGYFMIYQNGVQLEQILDQVILPENSRIKQIKGTQSLIPDIQDQSSDHTNMPYSQHTSSFNHDRISLGSPSNINNITVWNDTHCQLQGISDIQTVGMDQNISIVPPDFGITVLGSSHGFDAKGNTTGFIIWVYRKGIMIDPPPFSSQYLKKMGIPSVSICTIILTHCHADHDAGTFNKILDQSRIELITTRSIMNSFMRKYTALSGMGMEELKDLFFFRPVTLGTFLNIHGCQFKFFYAFHTIPCIRFDCYLMGRSIYYSADTFYNPEKLKEYYDQGIFGKTRYEQLANLKFTSDIILHEAGVPPIHTPQTILAALPSHIKNKMMLIHIAEKDLLKNNGLKIAKTGIENTIILYPSESNNNINMLRRLELISSIDILENLTSRNIKWLLDSLLEEKYKPQQIVFKENTIGNKFYIIENGVARVYSNNKNNQFERFYQTGEYFGETALICDGGKRIANVQAVTQLTLLTLEKHDFKFIFGDCRGGDGPVIKKFMNLTHARQSNALYTMYRNSVFNEMAQSQKTQLEMIMNEENVKKGQIMWKVGEQANFAFVIKEGNFQFIDCPEEQLDYLEKGTFVGETKAITNGLSLTTSIQSNKNGKIFKIYKDDLIQFLNKNPGLQLIFQSQKYIE</sequence>
<comment type="subcellular location">
    <subcellularLocation>
        <location evidence="2">Cytoplasm</location>
    </subcellularLocation>
</comment>
<dbReference type="InParanoid" id="G0R3Y9"/>
<proteinExistence type="inferred from homology"/>
<evidence type="ECO:0000256" key="6">
    <source>
        <dbReference type="ARBA" id="ARBA00022741"/>
    </source>
</evidence>
<dbReference type="InterPro" id="IPR050503">
    <property type="entry name" value="cAMP-dep_PK_reg_su-like"/>
</dbReference>
<dbReference type="EMBL" id="GL984318">
    <property type="protein sequence ID" value="EGR27820.1"/>
    <property type="molecule type" value="Genomic_DNA"/>
</dbReference>
<dbReference type="SMART" id="SM00100">
    <property type="entry name" value="cNMP"/>
    <property type="match status" value="2"/>
</dbReference>
<evidence type="ECO:0000313" key="12">
    <source>
        <dbReference type="Proteomes" id="UP000008983"/>
    </source>
</evidence>
<protein>
    <recommendedName>
        <fullName evidence="10">Cyclic nucleotide-binding domain-containing protein</fullName>
    </recommendedName>
</protein>
<dbReference type="GeneID" id="14903899"/>
<keyword evidence="12" id="KW-1185">Reference proteome</keyword>
<evidence type="ECO:0000256" key="1">
    <source>
        <dbReference type="ARBA" id="ARBA00001946"/>
    </source>
</evidence>
<dbReference type="Pfam" id="PF00027">
    <property type="entry name" value="cNMP_binding"/>
    <property type="match status" value="2"/>
</dbReference>
<evidence type="ECO:0000256" key="3">
    <source>
        <dbReference type="ARBA" id="ARBA00022490"/>
    </source>
</evidence>
<evidence type="ECO:0000256" key="5">
    <source>
        <dbReference type="ARBA" id="ARBA00022737"/>
    </source>
</evidence>
<evidence type="ECO:0000259" key="10">
    <source>
        <dbReference type="PROSITE" id="PS50042"/>
    </source>
</evidence>
<comment type="similarity">
    <text evidence="9">Belongs to the metallo-beta-lactamase superfamily. cNMP phosphodiesterase family.</text>
</comment>
<dbReference type="PANTHER" id="PTHR11635:SF152">
    <property type="entry name" value="CAMP-DEPENDENT PROTEIN KINASE TYPE I REGULATORY SUBUNIT-RELATED"/>
    <property type="match status" value="1"/>
</dbReference>
<dbReference type="OMA" id="HTIPCIG"/>